<dbReference type="Proteomes" id="UP000316621">
    <property type="component" value="Chromosome 9"/>
</dbReference>
<evidence type="ECO:0000313" key="2">
    <source>
        <dbReference type="Proteomes" id="UP000316621"/>
    </source>
</evidence>
<dbReference type="EMBL" id="CM010723">
    <property type="protein sequence ID" value="RZC79239.1"/>
    <property type="molecule type" value="Genomic_DNA"/>
</dbReference>
<organism evidence="1 2">
    <name type="scientific">Papaver somniferum</name>
    <name type="common">Opium poppy</name>
    <dbReference type="NCBI Taxonomy" id="3469"/>
    <lineage>
        <taxon>Eukaryota</taxon>
        <taxon>Viridiplantae</taxon>
        <taxon>Streptophyta</taxon>
        <taxon>Embryophyta</taxon>
        <taxon>Tracheophyta</taxon>
        <taxon>Spermatophyta</taxon>
        <taxon>Magnoliopsida</taxon>
        <taxon>Ranunculales</taxon>
        <taxon>Papaveraceae</taxon>
        <taxon>Papaveroideae</taxon>
        <taxon>Papaver</taxon>
    </lineage>
</organism>
<reference evidence="1 2" key="1">
    <citation type="journal article" date="2018" name="Science">
        <title>The opium poppy genome and morphinan production.</title>
        <authorList>
            <person name="Guo L."/>
            <person name="Winzer T."/>
            <person name="Yang X."/>
            <person name="Li Y."/>
            <person name="Ning Z."/>
            <person name="He Z."/>
            <person name="Teodor R."/>
            <person name="Lu Y."/>
            <person name="Bowser T.A."/>
            <person name="Graham I.A."/>
            <person name="Ye K."/>
        </authorList>
    </citation>
    <scope>NUCLEOTIDE SEQUENCE [LARGE SCALE GENOMIC DNA]</scope>
    <source>
        <strain evidence="2">cv. HN1</strain>
        <tissue evidence="1">Leaves</tissue>
    </source>
</reference>
<evidence type="ECO:0000313" key="1">
    <source>
        <dbReference type="EMBL" id="RZC79239.1"/>
    </source>
</evidence>
<proteinExistence type="predicted"/>
<protein>
    <submittedName>
        <fullName evidence="1">Uncharacterized protein</fullName>
    </submittedName>
</protein>
<accession>A0A4Y7L4Q1</accession>
<gene>
    <name evidence="1" type="ORF">C5167_003447</name>
</gene>
<name>A0A4Y7L4Q1_PAPSO</name>
<keyword evidence="2" id="KW-1185">Reference proteome</keyword>
<sequence>MKSLSIFQATRC</sequence>